<accession>A0A075MFK4</accession>
<dbReference type="RefSeq" id="WP_001597011.1">
    <property type="nucleotide sequence ID" value="NZ_AP027219.1"/>
</dbReference>
<name>A0A075MFK4_ECOLX</name>
<geneLocation type="plasmid" evidence="1">
    <name>pL2-87</name>
</geneLocation>
<sequence>MFNKNKTHIENKAFMVEPFRDPTANECNIVIANDICIRVALSPSEVFQPFSKNTNQ</sequence>
<evidence type="ECO:0000313" key="2">
    <source>
        <dbReference type="EMBL" id="MDK2698252.1"/>
    </source>
</evidence>
<organism evidence="1">
    <name type="scientific">Escherichia coli</name>
    <dbReference type="NCBI Taxonomy" id="562"/>
    <lineage>
        <taxon>Bacteria</taxon>
        <taxon>Pseudomonadati</taxon>
        <taxon>Pseudomonadota</taxon>
        <taxon>Gammaproteobacteria</taxon>
        <taxon>Enterobacterales</taxon>
        <taxon>Enterobacteriaceae</taxon>
        <taxon>Escherichia</taxon>
    </lineage>
</organism>
<dbReference type="Proteomes" id="UP001223829">
    <property type="component" value="Unassembled WGS sequence"/>
</dbReference>
<gene>
    <name evidence="3" type="ORF">JNP96_29315</name>
    <name evidence="4" type="ORF">JNP96_30215</name>
    <name evidence="2" type="ORF">QO046_28965</name>
</gene>
<reference evidence="2" key="3">
    <citation type="submission" date="2023-05" db="EMBL/GenBank/DDBJ databases">
        <title>Efficient inhibition of multidrug-resistant Escherichia coli by a new antibiotic combination.</title>
        <authorList>
            <person name="Lin T."/>
        </authorList>
    </citation>
    <scope>NUCLEOTIDE SEQUENCE</scope>
    <source>
        <strain evidence="2">YmmD45</strain>
    </source>
</reference>
<dbReference type="Proteomes" id="UP000663166">
    <property type="component" value="Plasmid pCFSAN083829_3"/>
</dbReference>
<proteinExistence type="predicted"/>
<evidence type="ECO:0000313" key="1">
    <source>
        <dbReference type="EMBL" id="AIF79264.1"/>
    </source>
</evidence>
<keyword evidence="1" id="KW-0614">Plasmid</keyword>
<evidence type="ECO:0000313" key="3">
    <source>
        <dbReference type="EMBL" id="QSA00547.1"/>
    </source>
</evidence>
<dbReference type="Proteomes" id="UP000663166">
    <property type="component" value="Plasmid pCFSAN083829_2"/>
</dbReference>
<evidence type="ECO:0000313" key="5">
    <source>
        <dbReference type="Proteomes" id="UP000663166"/>
    </source>
</evidence>
<protein>
    <submittedName>
        <fullName evidence="1">Uncharacterized protein</fullName>
    </submittedName>
</protein>
<dbReference type="EMBL" id="CP070396">
    <property type="protein sequence ID" value="QSA00683.1"/>
    <property type="molecule type" value="Genomic_DNA"/>
</dbReference>
<dbReference type="AlphaFoldDB" id="A0A075MFK4"/>
<reference evidence="1" key="1">
    <citation type="journal article" date="2014" name="J. Antimicrob. Chemother.">
        <title>Nucleotide sequences of 16 transmissible plasmids identified in nine multidrug-resistant Escherichia coli isolates expressing an ESBL phenotype isolated from food-producing animals and healthy humans.</title>
        <authorList>
            <person name="Wang J."/>
            <person name="Stephan R."/>
            <person name="Power K."/>
            <person name="Yan Q."/>
            <person name="Hachler H."/>
            <person name="Fanning S."/>
        </authorList>
    </citation>
    <scope>NUCLEOTIDE SEQUENCE</scope>
    <source>
        <strain evidence="1">Lamb-2</strain>
        <plasmid evidence="1">pL2-87</plasmid>
    </source>
</reference>
<dbReference type="EMBL" id="KJ484640">
    <property type="protein sequence ID" value="AIF79264.1"/>
    <property type="molecule type" value="Genomic_DNA"/>
</dbReference>
<dbReference type="EMBL" id="JASMQD010000004">
    <property type="protein sequence ID" value="MDK2698252.1"/>
    <property type="molecule type" value="Genomic_DNA"/>
</dbReference>
<dbReference type="EMBL" id="CP070395">
    <property type="protein sequence ID" value="QSA00547.1"/>
    <property type="molecule type" value="Genomic_DNA"/>
</dbReference>
<geneLocation type="plasmid" evidence="4 5">
    <name>pCFSAN083829_3</name>
</geneLocation>
<evidence type="ECO:0000313" key="4">
    <source>
        <dbReference type="EMBL" id="QSA00683.1"/>
    </source>
</evidence>
<reference evidence="3" key="2">
    <citation type="submission" date="2021-02" db="EMBL/GenBank/DDBJ databases">
        <title>Co-localization of colistin and carbapenem -resistance genes on a novel transferable IncHI2 plasmid in Escherichia coli from chicken-origin.</title>
        <authorList>
            <person name="Hoffmann M."/>
            <person name="Balkey M."/>
            <person name="Ronco T."/>
            <person name="Hendriksen R.S."/>
        </authorList>
    </citation>
    <scope>NUCLEOTIDE SEQUENCE</scope>
    <source>
        <strain evidence="3">CFSAN083829</strain>
        <plasmid evidence="3">pCFSAN083829_2</plasmid>
        <plasmid evidence="4">pCFSAN083829_3</plasmid>
    </source>
</reference>
<geneLocation type="plasmid" evidence="3 5">
    <name>pCFSAN083829_2</name>
</geneLocation>